<dbReference type="RefSeq" id="WP_131582633.1">
    <property type="nucleotide sequence ID" value="NZ_SJZJ01000009.1"/>
</dbReference>
<evidence type="ECO:0000313" key="2">
    <source>
        <dbReference type="Proteomes" id="UP000295453"/>
    </source>
</evidence>
<dbReference type="EMBL" id="SJZJ01000009">
    <property type="protein sequence ID" value="TCJ28939.1"/>
    <property type="molecule type" value="Genomic_DNA"/>
</dbReference>
<protein>
    <submittedName>
        <fullName evidence="1">Uncharacterized protein</fullName>
    </submittedName>
</protein>
<comment type="caution">
    <text evidence="1">The sequence shown here is derived from an EMBL/GenBank/DDBJ whole genome shotgun (WGS) entry which is preliminary data.</text>
</comment>
<organism evidence="1 2">
    <name type="scientific">Nocardioides jejuensis</name>
    <dbReference type="NCBI Taxonomy" id="2502782"/>
    <lineage>
        <taxon>Bacteria</taxon>
        <taxon>Bacillati</taxon>
        <taxon>Actinomycetota</taxon>
        <taxon>Actinomycetes</taxon>
        <taxon>Propionibacteriales</taxon>
        <taxon>Nocardioidaceae</taxon>
        <taxon>Nocardioides</taxon>
    </lineage>
</organism>
<dbReference type="Proteomes" id="UP000295453">
    <property type="component" value="Unassembled WGS sequence"/>
</dbReference>
<sequence>MAILSTDDLLAGAEVTHRVTVPGHLLAAPASGAAGADAASEVVLRPLVLADVMTLQRAAGDDGELASALMVQKALVDPVLSLEQVHRLPAGLVEFLLGEVNRTSGLSLGADDLDEAVHAPLARACFILAREFGWTPDKCAELTVGQVLLYLEMLARGDRP</sequence>
<evidence type="ECO:0000313" key="1">
    <source>
        <dbReference type="EMBL" id="TCJ28939.1"/>
    </source>
</evidence>
<dbReference type="AlphaFoldDB" id="A0A4R1CD66"/>
<keyword evidence="2" id="KW-1185">Reference proteome</keyword>
<reference evidence="1 2" key="1">
    <citation type="submission" date="2019-03" db="EMBL/GenBank/DDBJ databases">
        <authorList>
            <person name="Kim M.K.M."/>
        </authorList>
    </citation>
    <scope>NUCLEOTIDE SEQUENCE [LARGE SCALE GENOMIC DNA]</scope>
    <source>
        <strain evidence="1 2">18JY15-6</strain>
    </source>
</reference>
<gene>
    <name evidence="1" type="ORF">EPD65_07160</name>
</gene>
<proteinExistence type="predicted"/>
<name>A0A4R1CD66_9ACTN</name>
<dbReference type="OrthoDB" id="583539at2"/>
<accession>A0A4R1CD66</accession>